<organism evidence="10">
    <name type="scientific">Aplanochytrium stocchinoi</name>
    <dbReference type="NCBI Taxonomy" id="215587"/>
    <lineage>
        <taxon>Eukaryota</taxon>
        <taxon>Sar</taxon>
        <taxon>Stramenopiles</taxon>
        <taxon>Bigyra</taxon>
        <taxon>Labyrinthulomycetes</taxon>
        <taxon>Thraustochytrida</taxon>
        <taxon>Thraustochytriidae</taxon>
        <taxon>Aplanochytrium</taxon>
    </lineage>
</organism>
<evidence type="ECO:0000256" key="2">
    <source>
        <dbReference type="ARBA" id="ARBA00022490"/>
    </source>
</evidence>
<evidence type="ECO:0000256" key="4">
    <source>
        <dbReference type="ARBA" id="ARBA00022741"/>
    </source>
</evidence>
<name>A0A7S3PGV9_9STRA</name>
<dbReference type="EC" id="2.7.4.24" evidence="9"/>
<dbReference type="SUPFAM" id="SSF53254">
    <property type="entry name" value="Phosphoglycerate mutase-like"/>
    <property type="match status" value="1"/>
</dbReference>
<accession>A0A7S3PGV9</accession>
<dbReference type="GO" id="GO:0006020">
    <property type="term" value="P:inositol metabolic process"/>
    <property type="evidence" value="ECO:0007669"/>
    <property type="project" value="TreeGrafter"/>
</dbReference>
<dbReference type="GO" id="GO:0000828">
    <property type="term" value="F:inositol hexakisphosphate kinase activity"/>
    <property type="evidence" value="ECO:0007669"/>
    <property type="project" value="UniProtKB-ARBA"/>
</dbReference>
<dbReference type="EMBL" id="HBIN01008822">
    <property type="protein sequence ID" value="CAE0436286.1"/>
    <property type="molecule type" value="Transcribed_RNA"/>
</dbReference>
<keyword evidence="3 9" id="KW-0808">Transferase</keyword>
<dbReference type="InterPro" id="IPR029033">
    <property type="entry name" value="His_PPase_superfam"/>
</dbReference>
<comment type="function">
    <text evidence="9">Bifunctional inositol kinase that acts in concert with the IP6K kinases to synthesize the diphosphate group-containing inositol pyrophosphates diphosphoinositol pentakisphosphate, PP-InsP5, and bis-diphosphoinositol tetrakisphosphate, (PP)2-InsP4. PP-InsP5 and (PP)2-InsP4, also respectively called InsP7 and InsP8, may regulate a variety of cellular processes, including apoptosis, vesicle trafficking, cytoskeletal dynamics, and exocytosis. Phosphorylates inositol hexakisphosphate (InsP6).</text>
</comment>
<evidence type="ECO:0000256" key="7">
    <source>
        <dbReference type="ARBA" id="ARBA00033696"/>
    </source>
</evidence>
<protein>
    <recommendedName>
        <fullName evidence="9">Inositol hexakisphosphate and diphosphoinositol-pentakisphosphate kinase</fullName>
        <ecNumber evidence="9">2.7.4.24</ecNumber>
    </recommendedName>
</protein>
<reference evidence="10" key="1">
    <citation type="submission" date="2021-01" db="EMBL/GenBank/DDBJ databases">
        <authorList>
            <person name="Corre E."/>
            <person name="Pelletier E."/>
            <person name="Niang G."/>
            <person name="Scheremetjew M."/>
            <person name="Finn R."/>
            <person name="Kale V."/>
            <person name="Holt S."/>
            <person name="Cochrane G."/>
            <person name="Meng A."/>
            <person name="Brown T."/>
            <person name="Cohen L."/>
        </authorList>
    </citation>
    <scope>NUCLEOTIDE SEQUENCE</scope>
    <source>
        <strain evidence="10">GSBS06</strain>
    </source>
</reference>
<evidence type="ECO:0000256" key="6">
    <source>
        <dbReference type="ARBA" id="ARBA00022840"/>
    </source>
</evidence>
<proteinExistence type="inferred from homology"/>
<comment type="subcellular location">
    <subcellularLocation>
        <location evidence="9">Cytoplasm</location>
        <location evidence="9">Cytosol</location>
    </subcellularLocation>
</comment>
<comment type="similarity">
    <text evidence="1 9">Belongs to the histidine acid phosphatase family. VIP1 subfamily.</text>
</comment>
<dbReference type="PANTHER" id="PTHR12750:SF9">
    <property type="entry name" value="INOSITOL HEXAKISPHOSPHATE AND DIPHOSPHOINOSITOL-PENTAKISPHOSPHATE KINASE"/>
    <property type="match status" value="1"/>
</dbReference>
<evidence type="ECO:0000313" key="10">
    <source>
        <dbReference type="EMBL" id="CAE0436286.1"/>
    </source>
</evidence>
<evidence type="ECO:0000256" key="9">
    <source>
        <dbReference type="RuleBase" id="RU365032"/>
    </source>
</evidence>
<evidence type="ECO:0000256" key="8">
    <source>
        <dbReference type="ARBA" id="ARBA00034629"/>
    </source>
</evidence>
<dbReference type="Pfam" id="PF00328">
    <property type="entry name" value="His_Phos_2"/>
    <property type="match status" value="1"/>
</dbReference>
<keyword evidence="5 9" id="KW-0418">Kinase</keyword>
<comment type="catalytic activity">
    <reaction evidence="7">
        <text>5-diphospho-1D-myo-inositol 1,2,3,4,6-pentakisphosphate + ATP + H(+) = 1,5-bis(diphospho)-1D-myo-inositol 2,3,4,6-tetrakisphosphate + ADP</text>
        <dbReference type="Rhea" id="RHEA:10276"/>
        <dbReference type="ChEBI" id="CHEBI:15378"/>
        <dbReference type="ChEBI" id="CHEBI:30616"/>
        <dbReference type="ChEBI" id="CHEBI:58628"/>
        <dbReference type="ChEBI" id="CHEBI:77983"/>
        <dbReference type="ChEBI" id="CHEBI:456216"/>
        <dbReference type="EC" id="2.7.4.24"/>
    </reaction>
    <physiologicalReaction direction="left-to-right" evidence="7">
        <dbReference type="Rhea" id="RHEA:10277"/>
    </physiologicalReaction>
</comment>
<evidence type="ECO:0000256" key="1">
    <source>
        <dbReference type="ARBA" id="ARBA00005609"/>
    </source>
</evidence>
<dbReference type="GO" id="GO:0005829">
    <property type="term" value="C:cytosol"/>
    <property type="evidence" value="ECO:0007669"/>
    <property type="project" value="UniProtKB-SubCell"/>
</dbReference>
<gene>
    <name evidence="10" type="ORF">ASTO00021_LOCUS6552</name>
</gene>
<keyword evidence="6 9" id="KW-0067">ATP-binding</keyword>
<dbReference type="GO" id="GO:0005524">
    <property type="term" value="F:ATP binding"/>
    <property type="evidence" value="ECO:0007669"/>
    <property type="project" value="UniProtKB-KW"/>
</dbReference>
<keyword evidence="2 9" id="KW-0963">Cytoplasm</keyword>
<dbReference type="InterPro" id="IPR037446">
    <property type="entry name" value="His_Pase_VIP1"/>
</dbReference>
<dbReference type="InterPro" id="IPR000560">
    <property type="entry name" value="His_Pase_clade-2"/>
</dbReference>
<dbReference type="GO" id="GO:0032958">
    <property type="term" value="P:inositol phosphate biosynthetic process"/>
    <property type="evidence" value="ECO:0007669"/>
    <property type="project" value="TreeGrafter"/>
</dbReference>
<evidence type="ECO:0000256" key="3">
    <source>
        <dbReference type="ARBA" id="ARBA00022679"/>
    </source>
</evidence>
<dbReference type="PANTHER" id="PTHR12750">
    <property type="entry name" value="DIPHOSPHOINOSITOL PENTAKISPHOSPHATE KINASE"/>
    <property type="match status" value="1"/>
</dbReference>
<comment type="catalytic activity">
    <reaction evidence="8">
        <text>1D-myo-inositol hexakisphosphate + ATP = 1-diphospho-1D-myo-inositol 2,3,4,5,6-pentakisphosphate + ADP</text>
        <dbReference type="Rhea" id="RHEA:37459"/>
        <dbReference type="ChEBI" id="CHEBI:30616"/>
        <dbReference type="ChEBI" id="CHEBI:58130"/>
        <dbReference type="ChEBI" id="CHEBI:74946"/>
        <dbReference type="ChEBI" id="CHEBI:456216"/>
        <dbReference type="EC" id="2.7.4.24"/>
    </reaction>
    <physiologicalReaction direction="left-to-right" evidence="8">
        <dbReference type="Rhea" id="RHEA:37460"/>
    </physiologicalReaction>
</comment>
<dbReference type="GO" id="GO:0033857">
    <property type="term" value="F:5-diphosphoinositol pentakisphosphate 1-kinase activity"/>
    <property type="evidence" value="ECO:0007669"/>
    <property type="project" value="TreeGrafter"/>
</dbReference>
<sequence>MSPRGKEGLLASGDMLHLGLARWKKLHKDFYHKKKDAFDLSKIPDIYDCAKYDFLHSPGLTKLKSGHLVNILYLSKALADIVVPQEYGITVEDKFSIGQKIGRSLLRKIRSDIFQSVKASMASSPAVSARVLRRTSFRSVNDDVDEKSESNENETDETETVHRLDPELARAMGIKSSNRHVRTRMYFTSESHLHSLFNVLRFAGTLARGNKTKNVADVPLIMNSAMEPLSMTTELGYQTHIIVRLYEIMGGGSDKGELDFRSFEEDGPPQSYPKRFRISVSIGDGVMLDEIINENDKERIFEKLCHYDEPDFDLDHECDVSVNSIEKRNTENGKGDVNAGSAASIVMSAEVHGTGDEVNNKTTKVENQERDWVSSRTNIQLEPCHPMIPMWDNVEAAAFDRLLHYSLSSNTPS</sequence>
<dbReference type="AlphaFoldDB" id="A0A7S3PGV9"/>
<keyword evidence="4 9" id="KW-0547">Nucleotide-binding</keyword>
<evidence type="ECO:0000256" key="5">
    <source>
        <dbReference type="ARBA" id="ARBA00022777"/>
    </source>
</evidence>